<evidence type="ECO:0000313" key="4">
    <source>
        <dbReference type="Proteomes" id="UP000184080"/>
    </source>
</evidence>
<dbReference type="InterPro" id="IPR007167">
    <property type="entry name" value="Fe-transptr_FeoA-like"/>
</dbReference>
<dbReference type="InterPro" id="IPR008988">
    <property type="entry name" value="Transcriptional_repressor_C"/>
</dbReference>
<dbReference type="STRING" id="1121298.SAMN05444401_0500"/>
<dbReference type="InterPro" id="IPR052713">
    <property type="entry name" value="FeoA"/>
</dbReference>
<dbReference type="EMBL" id="FQZO01000015">
    <property type="protein sequence ID" value="SHK06072.1"/>
    <property type="molecule type" value="Genomic_DNA"/>
</dbReference>
<dbReference type="Gene3D" id="2.30.30.90">
    <property type="match status" value="1"/>
</dbReference>
<organism evidence="3 4">
    <name type="scientific">Clostridium amylolyticum</name>
    <dbReference type="NCBI Taxonomy" id="1121298"/>
    <lineage>
        <taxon>Bacteria</taxon>
        <taxon>Bacillati</taxon>
        <taxon>Bacillota</taxon>
        <taxon>Clostridia</taxon>
        <taxon>Eubacteriales</taxon>
        <taxon>Clostridiaceae</taxon>
        <taxon>Clostridium</taxon>
    </lineage>
</organism>
<accession>A0A1M6PDW0</accession>
<evidence type="ECO:0000313" key="3">
    <source>
        <dbReference type="EMBL" id="SHK06072.1"/>
    </source>
</evidence>
<feature type="domain" description="Ferrous iron transporter FeoA-like" evidence="2">
    <location>
        <begin position="2"/>
        <end position="74"/>
    </location>
</feature>
<dbReference type="PANTHER" id="PTHR42954:SF2">
    <property type="entry name" value="FE(2+) TRANSPORT PROTEIN A"/>
    <property type="match status" value="1"/>
</dbReference>
<evidence type="ECO:0000256" key="1">
    <source>
        <dbReference type="ARBA" id="ARBA00023004"/>
    </source>
</evidence>
<gene>
    <name evidence="3" type="ORF">SAMN05444401_0500</name>
</gene>
<dbReference type="AlphaFoldDB" id="A0A1M6PDW0"/>
<sequence>MYKLCDIRVGSLVRVNELFLKGLMRERMLALGFTKDALIEVIRKGPKDNLTVFKIRDTMIALRKEESSLILVKGI</sequence>
<proteinExistence type="predicted"/>
<dbReference type="Proteomes" id="UP000184080">
    <property type="component" value="Unassembled WGS sequence"/>
</dbReference>
<dbReference type="GO" id="GO:0046914">
    <property type="term" value="F:transition metal ion binding"/>
    <property type="evidence" value="ECO:0007669"/>
    <property type="project" value="InterPro"/>
</dbReference>
<protein>
    <submittedName>
        <fullName evidence="3">Ferrous iron transport protein A</fullName>
    </submittedName>
</protein>
<keyword evidence="4" id="KW-1185">Reference proteome</keyword>
<reference evidence="3 4" key="1">
    <citation type="submission" date="2016-11" db="EMBL/GenBank/DDBJ databases">
        <authorList>
            <person name="Jaros S."/>
            <person name="Januszkiewicz K."/>
            <person name="Wedrychowicz H."/>
        </authorList>
    </citation>
    <scope>NUCLEOTIDE SEQUENCE [LARGE SCALE GENOMIC DNA]</scope>
    <source>
        <strain evidence="3 4">DSM 21864</strain>
    </source>
</reference>
<dbReference type="PANTHER" id="PTHR42954">
    <property type="entry name" value="FE(2+) TRANSPORT PROTEIN A"/>
    <property type="match status" value="1"/>
</dbReference>
<evidence type="ECO:0000259" key="2">
    <source>
        <dbReference type="SMART" id="SM00899"/>
    </source>
</evidence>
<dbReference type="Pfam" id="PF04023">
    <property type="entry name" value="FeoA"/>
    <property type="match status" value="1"/>
</dbReference>
<dbReference type="InterPro" id="IPR038157">
    <property type="entry name" value="FeoA_core_dom"/>
</dbReference>
<name>A0A1M6PDW0_9CLOT</name>
<dbReference type="SMART" id="SM00899">
    <property type="entry name" value="FeoA"/>
    <property type="match status" value="1"/>
</dbReference>
<keyword evidence="1" id="KW-0408">Iron</keyword>
<dbReference type="OrthoDB" id="9811076at2"/>
<dbReference type="RefSeq" id="WP_073012819.1">
    <property type="nucleotide sequence ID" value="NZ_FQZO01000015.1"/>
</dbReference>
<dbReference type="SUPFAM" id="SSF50037">
    <property type="entry name" value="C-terminal domain of transcriptional repressors"/>
    <property type="match status" value="1"/>
</dbReference>